<sequence length="267" mass="29850">MREFANEEVVGNSHSGVRTRVKRRMEVKNAALSNRALRRLEKTRDMFSKAKSGAHVLIDCNNVRAAKKFEWSPEDIFEGTRIWAKDSGFTGRVLFVLDHGPQQKAFVQDDGTVLVLSGPIESADDIIAREIGLFLDLPNQDVFVITADQRLMGRYYNKYALQRADIHTVPSIIFVWMLESALARGLGSARAARLIQTNQGTRSSLESKGAKETTADRITEAARLFHYLEGAEMEDAIVRDRSAATQRQGPSRALQKYLELVNAGSHS</sequence>
<dbReference type="EMBL" id="LGRX02035310">
    <property type="protein sequence ID" value="KAK3235346.1"/>
    <property type="molecule type" value="Genomic_DNA"/>
</dbReference>
<protein>
    <submittedName>
        <fullName evidence="1">Uncharacterized protein</fullName>
    </submittedName>
</protein>
<comment type="caution">
    <text evidence="1">The sequence shown here is derived from an EMBL/GenBank/DDBJ whole genome shotgun (WGS) entry which is preliminary data.</text>
</comment>
<gene>
    <name evidence="1" type="ORF">CYMTET_54443</name>
</gene>
<reference evidence="1 2" key="1">
    <citation type="journal article" date="2015" name="Genome Biol. Evol.">
        <title>Comparative Genomics of a Bacterivorous Green Alga Reveals Evolutionary Causalities and Consequences of Phago-Mixotrophic Mode of Nutrition.</title>
        <authorList>
            <person name="Burns J.A."/>
            <person name="Paasch A."/>
            <person name="Narechania A."/>
            <person name="Kim E."/>
        </authorList>
    </citation>
    <scope>NUCLEOTIDE SEQUENCE [LARGE SCALE GENOMIC DNA]</scope>
    <source>
        <strain evidence="1 2">PLY_AMNH</strain>
    </source>
</reference>
<evidence type="ECO:0000313" key="2">
    <source>
        <dbReference type="Proteomes" id="UP001190700"/>
    </source>
</evidence>
<name>A0AAE0BEX0_9CHLO</name>
<dbReference type="Proteomes" id="UP001190700">
    <property type="component" value="Unassembled WGS sequence"/>
</dbReference>
<keyword evidence="2" id="KW-1185">Reference proteome</keyword>
<proteinExistence type="predicted"/>
<dbReference type="AlphaFoldDB" id="A0AAE0BEX0"/>
<accession>A0AAE0BEX0</accession>
<evidence type="ECO:0000313" key="1">
    <source>
        <dbReference type="EMBL" id="KAK3235346.1"/>
    </source>
</evidence>
<organism evidence="1 2">
    <name type="scientific">Cymbomonas tetramitiformis</name>
    <dbReference type="NCBI Taxonomy" id="36881"/>
    <lineage>
        <taxon>Eukaryota</taxon>
        <taxon>Viridiplantae</taxon>
        <taxon>Chlorophyta</taxon>
        <taxon>Pyramimonadophyceae</taxon>
        <taxon>Pyramimonadales</taxon>
        <taxon>Pyramimonadaceae</taxon>
        <taxon>Cymbomonas</taxon>
    </lineage>
</organism>